<dbReference type="InterPro" id="IPR006710">
    <property type="entry name" value="Glyco_hydro_43"/>
</dbReference>
<dbReference type="Gene3D" id="2.115.10.20">
    <property type="entry name" value="Glycosyl hydrolase domain, family 43"/>
    <property type="match status" value="1"/>
</dbReference>
<accession>A0ABX3AIB3</accession>
<dbReference type="PANTHER" id="PTHR43772">
    <property type="entry name" value="ENDO-1,4-BETA-XYLANASE"/>
    <property type="match status" value="1"/>
</dbReference>
<feature type="transmembrane region" description="Helical" evidence="7">
    <location>
        <begin position="12"/>
        <end position="33"/>
    </location>
</feature>
<comment type="similarity">
    <text evidence="1 6">Belongs to the glycosyl hydrolase 43 family.</text>
</comment>
<gene>
    <name evidence="8" type="ORF">BEI63_16405</name>
</gene>
<keyword evidence="7" id="KW-1133">Transmembrane helix</keyword>
<evidence type="ECO:0000256" key="4">
    <source>
        <dbReference type="ARBA" id="ARBA00023277"/>
    </source>
</evidence>
<keyword evidence="5 6" id="KW-0326">Glycosidase</keyword>
<evidence type="ECO:0000256" key="3">
    <source>
        <dbReference type="ARBA" id="ARBA00022801"/>
    </source>
</evidence>
<keyword evidence="9" id="KW-1185">Reference proteome</keyword>
<sequence>MGLKMKIGWKRPAVALGAAAVCILLAGMLLVILREKGKTEMETGIYFKKETGNAFFTNDLGITDIGDPFVLKTETDGYYMYCTSAPNGFYCWKSEDLVNWSGKEMCYVRQPDSWCVDCFWAPEVVFYEGKYYMFYTAKNQQDSLRIGLAVSEKPGGPFLDVKNEPLFDFGYAAIDANVLIDADGKKYLYYSRDCSENVVDGLKKSEIYGVPLSDDLLSVQGEAVKLLTPQQKWEKESGDTQWNEGPEMITHEGKYYLTYSANFFASPSYSLGYAVSDSPLGPFVKAEENPLLTSGIRKDVSGTGHHSFTMSPDGTQLWAVYHSHTNPQAPSGNRKVNIDRAGFTADGKLYINGPVTTMQPVPSGAAAVNITNRFTAMANGEKADLLVDGFFSIYKKHADMDMKLEAENGGTVKVTLEADEELPVYAAAIYPGQGGMKDIYSVSLCVDDRICSEEYIVGEEAVSPLLLSFEPVQAEKIDFVFTMREGTDSLKLSEITILQPAESQNRLGK</sequence>
<dbReference type="EMBL" id="MEHD01000025">
    <property type="protein sequence ID" value="ODR54532.1"/>
    <property type="molecule type" value="Genomic_DNA"/>
</dbReference>
<keyword evidence="2" id="KW-0858">Xylan degradation</keyword>
<evidence type="ECO:0000256" key="2">
    <source>
        <dbReference type="ARBA" id="ARBA00022651"/>
    </source>
</evidence>
<protein>
    <submittedName>
        <fullName evidence="8">Uncharacterized protein</fullName>
    </submittedName>
</protein>
<evidence type="ECO:0000313" key="8">
    <source>
        <dbReference type="EMBL" id="ODR54532.1"/>
    </source>
</evidence>
<dbReference type="SUPFAM" id="SSF75005">
    <property type="entry name" value="Arabinanase/levansucrase/invertase"/>
    <property type="match status" value="1"/>
</dbReference>
<keyword evidence="7" id="KW-0472">Membrane</keyword>
<comment type="caution">
    <text evidence="8">The sequence shown here is derived from an EMBL/GenBank/DDBJ whole genome shotgun (WGS) entry which is preliminary data.</text>
</comment>
<evidence type="ECO:0000256" key="5">
    <source>
        <dbReference type="ARBA" id="ARBA00023295"/>
    </source>
</evidence>
<evidence type="ECO:0000313" key="9">
    <source>
        <dbReference type="Proteomes" id="UP000094869"/>
    </source>
</evidence>
<dbReference type="InterPro" id="IPR052176">
    <property type="entry name" value="Glycosyl_Hydrlase_43_Enz"/>
</dbReference>
<dbReference type="Proteomes" id="UP000094869">
    <property type="component" value="Unassembled WGS sequence"/>
</dbReference>
<dbReference type="CDD" id="cd08991">
    <property type="entry name" value="GH43_HoAraf43-like"/>
    <property type="match status" value="1"/>
</dbReference>
<keyword evidence="2" id="KW-0624">Polysaccharide degradation</keyword>
<evidence type="ECO:0000256" key="6">
    <source>
        <dbReference type="RuleBase" id="RU361187"/>
    </source>
</evidence>
<dbReference type="InterPro" id="IPR023296">
    <property type="entry name" value="Glyco_hydro_beta-prop_sf"/>
</dbReference>
<evidence type="ECO:0000256" key="1">
    <source>
        <dbReference type="ARBA" id="ARBA00009865"/>
    </source>
</evidence>
<keyword evidence="3 6" id="KW-0378">Hydrolase</keyword>
<keyword evidence="4" id="KW-0119">Carbohydrate metabolism</keyword>
<name>A0ABX3AIB3_9FIRM</name>
<keyword evidence="7" id="KW-0812">Transmembrane</keyword>
<proteinExistence type="inferred from homology"/>
<reference evidence="8 9" key="1">
    <citation type="submission" date="2016-08" db="EMBL/GenBank/DDBJ databases">
        <title>Characterization of Isolates of Eisenbergiella tayi Derived from Blood Cultures, Using Whole Genome Sequencing.</title>
        <authorList>
            <person name="Bernier A.-M."/>
            <person name="Burdz T."/>
            <person name="Wiebe D."/>
            <person name="Bernard K."/>
        </authorList>
    </citation>
    <scope>NUCLEOTIDE SEQUENCE [LARGE SCALE GENOMIC DNA]</scope>
    <source>
        <strain evidence="8 9">NML120146</strain>
    </source>
</reference>
<evidence type="ECO:0000256" key="7">
    <source>
        <dbReference type="SAM" id="Phobius"/>
    </source>
</evidence>
<dbReference type="Pfam" id="PF04616">
    <property type="entry name" value="Glyco_hydro_43"/>
    <property type="match status" value="1"/>
</dbReference>
<dbReference type="PANTHER" id="PTHR43772:SF2">
    <property type="entry name" value="PUTATIVE (AFU_ORTHOLOGUE AFUA_2G04480)-RELATED"/>
    <property type="match status" value="1"/>
</dbReference>
<organism evidence="8 9">
    <name type="scientific">Eisenbergiella tayi</name>
    <dbReference type="NCBI Taxonomy" id="1432052"/>
    <lineage>
        <taxon>Bacteria</taxon>
        <taxon>Bacillati</taxon>
        <taxon>Bacillota</taxon>
        <taxon>Clostridia</taxon>
        <taxon>Lachnospirales</taxon>
        <taxon>Lachnospiraceae</taxon>
        <taxon>Eisenbergiella</taxon>
    </lineage>
</organism>